<dbReference type="Pfam" id="PF01189">
    <property type="entry name" value="Methyltr_RsmB-F"/>
    <property type="match status" value="1"/>
</dbReference>
<comment type="catalytic activity">
    <reaction evidence="13">
        <text>cytidine(967) in 16S rRNA + S-adenosyl-L-methionine = 5-methylcytidine(967) in 16S rRNA + S-adenosyl-L-homocysteine + H(+)</text>
        <dbReference type="Rhea" id="RHEA:42748"/>
        <dbReference type="Rhea" id="RHEA-COMP:10219"/>
        <dbReference type="Rhea" id="RHEA-COMP:10220"/>
        <dbReference type="ChEBI" id="CHEBI:15378"/>
        <dbReference type="ChEBI" id="CHEBI:57856"/>
        <dbReference type="ChEBI" id="CHEBI:59789"/>
        <dbReference type="ChEBI" id="CHEBI:74483"/>
        <dbReference type="ChEBI" id="CHEBI:82748"/>
        <dbReference type="EC" id="2.1.1.176"/>
    </reaction>
</comment>
<dbReference type="NCBIfam" id="TIGR00563">
    <property type="entry name" value="rsmB"/>
    <property type="match status" value="1"/>
</dbReference>
<dbReference type="GO" id="GO:0032259">
    <property type="term" value="P:methylation"/>
    <property type="evidence" value="ECO:0007669"/>
    <property type="project" value="UniProtKB-KW"/>
</dbReference>
<evidence type="ECO:0000256" key="8">
    <source>
        <dbReference type="ARBA" id="ARBA00022679"/>
    </source>
</evidence>
<dbReference type="RefSeq" id="WP_282000931.1">
    <property type="nucleotide sequence ID" value="NZ_AP027151.1"/>
</dbReference>
<dbReference type="PANTHER" id="PTHR22807:SF61">
    <property type="entry name" value="NOL1_NOP2_SUN FAMILY PROTEIN _ ANTITERMINATION NUSB DOMAIN-CONTAINING PROTEIN"/>
    <property type="match status" value="1"/>
</dbReference>
<evidence type="ECO:0000256" key="3">
    <source>
        <dbReference type="ARBA" id="ARBA00007494"/>
    </source>
</evidence>
<evidence type="ECO:0000256" key="10">
    <source>
        <dbReference type="ARBA" id="ARBA00022884"/>
    </source>
</evidence>
<accession>A0ABM8EQT9</accession>
<name>A0ABM8EQT9_9BACT</name>
<dbReference type="InterPro" id="IPR035926">
    <property type="entry name" value="NusB-like_sf"/>
</dbReference>
<dbReference type="InterPro" id="IPR029063">
    <property type="entry name" value="SAM-dependent_MTases_sf"/>
</dbReference>
<keyword evidence="8 14" id="KW-0808">Transferase</keyword>
<dbReference type="Proteomes" id="UP001317705">
    <property type="component" value="Chromosome"/>
</dbReference>
<dbReference type="EC" id="2.1.1.176" evidence="4"/>
<feature type="binding site" evidence="14">
    <location>
        <position position="286"/>
    </location>
    <ligand>
        <name>S-adenosyl-L-methionine</name>
        <dbReference type="ChEBI" id="CHEBI:59789"/>
    </ligand>
</feature>
<feature type="binding site" evidence="14">
    <location>
        <begin position="262"/>
        <end position="268"/>
    </location>
    <ligand>
        <name>S-adenosyl-L-methionine</name>
        <dbReference type="ChEBI" id="CHEBI:59789"/>
    </ligand>
</feature>
<feature type="domain" description="SAM-dependent MTase RsmB/NOP-type" evidence="15">
    <location>
        <begin position="172"/>
        <end position="448"/>
    </location>
</feature>
<dbReference type="InterPro" id="IPR001678">
    <property type="entry name" value="MeTrfase_RsmB-F_NOP2_dom"/>
</dbReference>
<comment type="function">
    <text evidence="1">Specifically methylates the cytosine at position 967 (m5C967) of 16S rRNA.</text>
</comment>
<evidence type="ECO:0000256" key="6">
    <source>
        <dbReference type="ARBA" id="ARBA00022552"/>
    </source>
</evidence>
<keyword evidence="17" id="KW-1185">Reference proteome</keyword>
<keyword evidence="10 14" id="KW-0694">RNA-binding</keyword>
<dbReference type="Gene3D" id="3.40.50.150">
    <property type="entry name" value="Vaccinia Virus protein VP39"/>
    <property type="match status" value="1"/>
</dbReference>
<comment type="similarity">
    <text evidence="3 14">Belongs to the class I-like SAM-binding methyltransferase superfamily. RsmB/NOP family.</text>
</comment>
<feature type="binding site" evidence="14">
    <location>
        <position position="313"/>
    </location>
    <ligand>
        <name>S-adenosyl-L-methionine</name>
        <dbReference type="ChEBI" id="CHEBI:59789"/>
    </ligand>
</feature>
<dbReference type="Gene3D" id="3.30.70.1170">
    <property type="entry name" value="Sun protein, domain 3"/>
    <property type="match status" value="1"/>
</dbReference>
<dbReference type="SUPFAM" id="SSF53335">
    <property type="entry name" value="S-adenosyl-L-methionine-dependent methyltransferases"/>
    <property type="match status" value="1"/>
</dbReference>
<gene>
    <name evidence="16" type="primary">rsmB</name>
    <name evidence="16" type="ORF">GURASL_37670</name>
</gene>
<dbReference type="EMBL" id="AP027151">
    <property type="protein sequence ID" value="BDV44844.1"/>
    <property type="molecule type" value="Genomic_DNA"/>
</dbReference>
<dbReference type="SUPFAM" id="SSF48013">
    <property type="entry name" value="NusB-like"/>
    <property type="match status" value="1"/>
</dbReference>
<dbReference type="Gene3D" id="1.10.940.10">
    <property type="entry name" value="NusB-like"/>
    <property type="match status" value="1"/>
</dbReference>
<keyword evidence="9 14" id="KW-0949">S-adenosyl-L-methionine</keyword>
<feature type="active site" description="Nucleophile" evidence="14">
    <location>
        <position position="385"/>
    </location>
</feature>
<dbReference type="CDD" id="cd02440">
    <property type="entry name" value="AdoMet_MTases"/>
    <property type="match status" value="1"/>
</dbReference>
<feature type="binding site" evidence="14">
    <location>
        <position position="332"/>
    </location>
    <ligand>
        <name>S-adenosyl-L-methionine</name>
        <dbReference type="ChEBI" id="CHEBI:59789"/>
    </ligand>
</feature>
<dbReference type="PROSITE" id="PS51686">
    <property type="entry name" value="SAM_MT_RSMB_NOP"/>
    <property type="match status" value="1"/>
</dbReference>
<dbReference type="PANTHER" id="PTHR22807">
    <property type="entry name" value="NOP2 YEAST -RELATED NOL1/NOP2/FMU SUN DOMAIN-CONTAINING"/>
    <property type="match status" value="1"/>
</dbReference>
<proteinExistence type="inferred from homology"/>
<organism evidence="16 17">
    <name type="scientific">Geotalea uraniireducens</name>
    <dbReference type="NCBI Taxonomy" id="351604"/>
    <lineage>
        <taxon>Bacteria</taxon>
        <taxon>Pseudomonadati</taxon>
        <taxon>Thermodesulfobacteriota</taxon>
        <taxon>Desulfuromonadia</taxon>
        <taxon>Geobacterales</taxon>
        <taxon>Geobacteraceae</taxon>
        <taxon>Geotalea</taxon>
    </lineage>
</organism>
<dbReference type="Pfam" id="PF01029">
    <property type="entry name" value="NusB"/>
    <property type="match status" value="1"/>
</dbReference>
<evidence type="ECO:0000256" key="9">
    <source>
        <dbReference type="ARBA" id="ARBA00022691"/>
    </source>
</evidence>
<evidence type="ECO:0000256" key="14">
    <source>
        <dbReference type="PROSITE-ProRule" id="PRU01023"/>
    </source>
</evidence>
<keyword evidence="7 14" id="KW-0489">Methyltransferase</keyword>
<evidence type="ECO:0000256" key="12">
    <source>
        <dbReference type="ARBA" id="ARBA00031088"/>
    </source>
</evidence>
<evidence type="ECO:0000256" key="4">
    <source>
        <dbReference type="ARBA" id="ARBA00012140"/>
    </source>
</evidence>
<dbReference type="InterPro" id="IPR054728">
    <property type="entry name" value="RsmB-like_ferredoxin"/>
</dbReference>
<dbReference type="InterPro" id="IPR004573">
    <property type="entry name" value="rRNA_ssu_MeTfrase_B"/>
</dbReference>
<evidence type="ECO:0000256" key="11">
    <source>
        <dbReference type="ARBA" id="ARBA00030399"/>
    </source>
</evidence>
<dbReference type="InterPro" id="IPR006027">
    <property type="entry name" value="NusB_RsmB_TIM44"/>
</dbReference>
<dbReference type="GO" id="GO:0008168">
    <property type="term" value="F:methyltransferase activity"/>
    <property type="evidence" value="ECO:0007669"/>
    <property type="project" value="UniProtKB-KW"/>
</dbReference>
<dbReference type="NCBIfam" id="NF011494">
    <property type="entry name" value="PRK14902.1"/>
    <property type="match status" value="1"/>
</dbReference>
<comment type="subcellular location">
    <subcellularLocation>
        <location evidence="2">Cytoplasm</location>
    </subcellularLocation>
</comment>
<dbReference type="InterPro" id="IPR023267">
    <property type="entry name" value="RCMT"/>
</dbReference>
<evidence type="ECO:0000256" key="1">
    <source>
        <dbReference type="ARBA" id="ARBA00002724"/>
    </source>
</evidence>
<evidence type="ECO:0000256" key="7">
    <source>
        <dbReference type="ARBA" id="ARBA00022603"/>
    </source>
</evidence>
<evidence type="ECO:0000256" key="2">
    <source>
        <dbReference type="ARBA" id="ARBA00004496"/>
    </source>
</evidence>
<evidence type="ECO:0000256" key="5">
    <source>
        <dbReference type="ARBA" id="ARBA00022490"/>
    </source>
</evidence>
<dbReference type="Pfam" id="PF22458">
    <property type="entry name" value="RsmF-B_ferredox"/>
    <property type="match status" value="1"/>
</dbReference>
<evidence type="ECO:0000256" key="13">
    <source>
        <dbReference type="ARBA" id="ARBA00047283"/>
    </source>
</evidence>
<evidence type="ECO:0000313" key="16">
    <source>
        <dbReference type="EMBL" id="BDV44844.1"/>
    </source>
</evidence>
<dbReference type="PRINTS" id="PR02008">
    <property type="entry name" value="RCMTFAMILY"/>
</dbReference>
<dbReference type="InterPro" id="IPR018314">
    <property type="entry name" value="RsmB/NOL1/NOP2-like_CS"/>
</dbReference>
<evidence type="ECO:0000259" key="15">
    <source>
        <dbReference type="PROSITE" id="PS51686"/>
    </source>
</evidence>
<keyword evidence="6" id="KW-0698">rRNA processing</keyword>
<dbReference type="InterPro" id="IPR049560">
    <property type="entry name" value="MeTrfase_RsmB-F_NOP2_cat"/>
</dbReference>
<reference evidence="16 17" key="1">
    <citation type="submission" date="2022-12" db="EMBL/GenBank/DDBJ databases">
        <title>Polyphasic characterization of Geotalea uranireducens NIT-SL11 newly isolated from a complex of sewage sludge and microbially reduced graphene oxide.</title>
        <authorList>
            <person name="Xie L."/>
            <person name="Yoshida N."/>
            <person name="Meng L."/>
        </authorList>
    </citation>
    <scope>NUCLEOTIDE SEQUENCE [LARGE SCALE GENOMIC DNA]</scope>
    <source>
        <strain evidence="16 17">NIT-SL11</strain>
    </source>
</reference>
<keyword evidence="5" id="KW-0963">Cytoplasm</keyword>
<evidence type="ECO:0000313" key="17">
    <source>
        <dbReference type="Proteomes" id="UP001317705"/>
    </source>
</evidence>
<protein>
    <recommendedName>
        <fullName evidence="4">16S rRNA (cytosine(967)-C(5))-methyltransferase</fullName>
        <ecNumber evidence="4">2.1.1.176</ecNumber>
    </recommendedName>
    <alternativeName>
        <fullName evidence="11">16S rRNA m5C967 methyltransferase</fullName>
    </alternativeName>
    <alternativeName>
        <fullName evidence="12">rRNA (cytosine-C(5)-)-methyltransferase RsmB</fullName>
    </alternativeName>
</protein>
<sequence length="448" mass="49241">MNRPTPRRLAYDILLRVDRDRAFAEPLIDHALSRNLLQGADRGLLTELVYGVLRRRATLDHLIDVFSSTKAAKLERAVLLLLRLGLYQLFFLDRIPISAAVNETVNLVKVLAPRATGLVNAILRRADRERATVPYPDREVDPAGFIALRYSQPRWIVEQWLGQLGPAEAELLAAAMAEPAPLTVRVNTLRISRDALAARWSAAGIDAEPTHFAPCGLRLRSRLAVPQLPGFQEGLFTVQDESSQLAALFLAPRPGERVLDACAAPGGKATYLAQLMENHGEVFACDSAGQKLRLIEETADRLGITIIHTAQADAASSPLPAADAPFDRILIDAPCSGLGVLRRNPDGKWWKSAADAGQLAATQRAILNHLAPRLAPAGVLLYSTCSTTQEENEAVIADFLSQHGDFMLENLHELFPDFTELFTATGCFRSWPHRDGMDGFFAARLRKR</sequence>
<dbReference type="PROSITE" id="PS01153">
    <property type="entry name" value="NOL1_NOP2_SUN"/>
    <property type="match status" value="1"/>
</dbReference>